<organism evidence="1 2">
    <name type="scientific">[Candida] jaroonii</name>
    <dbReference type="NCBI Taxonomy" id="467808"/>
    <lineage>
        <taxon>Eukaryota</taxon>
        <taxon>Fungi</taxon>
        <taxon>Dikarya</taxon>
        <taxon>Ascomycota</taxon>
        <taxon>Saccharomycotina</taxon>
        <taxon>Pichiomycetes</taxon>
        <taxon>Debaryomycetaceae</taxon>
        <taxon>Yamadazyma</taxon>
    </lineage>
</organism>
<evidence type="ECO:0000313" key="2">
    <source>
        <dbReference type="Proteomes" id="UP001152531"/>
    </source>
</evidence>
<dbReference type="EMBL" id="CALSDN010000004">
    <property type="protein sequence ID" value="CAH6720844.1"/>
    <property type="molecule type" value="Genomic_DNA"/>
</dbReference>
<reference evidence="1" key="1">
    <citation type="submission" date="2022-06" db="EMBL/GenBank/DDBJ databases">
        <authorList>
            <person name="Legras J.-L."/>
            <person name="Devillers H."/>
            <person name="Grondin C."/>
        </authorList>
    </citation>
    <scope>NUCLEOTIDE SEQUENCE</scope>
    <source>
        <strain evidence="1">CLIB 1444</strain>
    </source>
</reference>
<gene>
    <name evidence="1" type="ORF">CLIB1444_04S09208</name>
</gene>
<evidence type="ECO:0000313" key="1">
    <source>
        <dbReference type="EMBL" id="CAH6720844.1"/>
    </source>
</evidence>
<dbReference type="Proteomes" id="UP001152531">
    <property type="component" value="Unassembled WGS sequence"/>
</dbReference>
<proteinExistence type="predicted"/>
<comment type="caution">
    <text evidence="1">The sequence shown here is derived from an EMBL/GenBank/DDBJ whole genome shotgun (WGS) entry which is preliminary data.</text>
</comment>
<name>A0ACA9Y7W0_9ASCO</name>
<accession>A0ACA9Y7W0</accession>
<protein>
    <submittedName>
        <fullName evidence="1">Bypass of stop codon protein 6</fullName>
    </submittedName>
</protein>
<sequence>MVSIELNDLDDVNKPFIPQEPLMEKYSVEFEGSTIYIDSLDWRKSTRLKIQIIVSLINFILFGLAEQSVGTLIPILQKQYHVNDMQTACIFLSSISGYILMGMLNGYTHDKVGLKGILMIGTAAMVLGYGTFSTAPPFFILVVFATCNGIGCGVLDAACNTWIGSLVDSNQILGLLHGCYGLGSMLSPSLISYLIEREVNPWKWNQYYLILCGLALSMFTTSFFAYKYETAAKYKYVTKLKMEKEVAEAAEAGLDADSDDTPGIQAPLSQVMKKPLVWVLSSILFIYVGAEVGFGAWLISFLTRINHLPFGQSSHIATTFWCGLMMGRTTLGFVTAHYFSTELSANFTYISLSVLGYTLFYIFSFTKFVPLIFIIVAFTGYVVGPIFQTTIVASIGILPSSFHTSGVGFICAIGGSGAAGIPFLVGVIAQSSKTGLRVYPLVILGLYVILWGLWMYIVRRFSGSYRKAQ</sequence>
<keyword evidence="2" id="KW-1185">Reference proteome</keyword>